<accession>A0ACC6P3P7</accession>
<keyword evidence="1" id="KW-0548">Nucleotidyltransferase</keyword>
<reference evidence="1" key="1">
    <citation type="submission" date="2023-10" db="EMBL/GenBank/DDBJ databases">
        <title>Amphibacter perezi, gen. nov., sp. nov. a novel taxa of the family Comamonadaceae, class Betaproteobacteria isolated from the skin microbiota of Pelophylax perezi from different populations.</title>
        <authorList>
            <person name="Costa S."/>
            <person name="Proenca D.N."/>
            <person name="Lopes I."/>
            <person name="Morais P.V."/>
        </authorList>
    </citation>
    <scope>NUCLEOTIDE SEQUENCE</scope>
    <source>
        <strain evidence="1">SL12-8</strain>
    </source>
</reference>
<sequence length="330" mass="35712">MRLIGSLSPGETIGVLFVALFGGLAVLTLIVSLLGARAQRRLTPAHRRRQDATQRDLVALWTSAIVFWLGWVAGPVGTTLLFLALSFLTLRQLITLIGTQRSDHRSLVMVFYGLLPVQYLLVAFGQETLLTVFIPVYGALALPVLSALAGDPSNYLARNAKIQWGVMTTVYGLSHVPALMNLETPSAPQLGPGLVFFMVVVLAVAQWVQTQAERRLMLPPLSRRISRYFTLRGWLLGALAGALTGASLAWITPFGVLAAAVLALGVAAAGLLGSFVLQAIARDTGPRRWNTHRTVTGAVGLLDRLAPLCFAAPVFFHSLSWYFQHVPLQP</sequence>
<keyword evidence="1" id="KW-0808">Transferase</keyword>
<dbReference type="EC" id="2.7.7.41" evidence="1"/>
<dbReference type="EMBL" id="JAWDIE010000015">
    <property type="protein sequence ID" value="MEJ7138818.1"/>
    <property type="molecule type" value="Genomic_DNA"/>
</dbReference>
<comment type="caution">
    <text evidence="1">The sequence shown here is derived from an EMBL/GenBank/DDBJ whole genome shotgun (WGS) entry which is preliminary data.</text>
</comment>
<proteinExistence type="predicted"/>
<name>A0ACC6P3P7_9BURK</name>
<dbReference type="Proteomes" id="UP001364695">
    <property type="component" value="Unassembled WGS sequence"/>
</dbReference>
<evidence type="ECO:0000313" key="2">
    <source>
        <dbReference type="Proteomes" id="UP001364695"/>
    </source>
</evidence>
<protein>
    <submittedName>
        <fullName evidence="1">Phosphatidate cytidylyltransferase</fullName>
        <ecNumber evidence="1">2.7.7.41</ecNumber>
    </submittedName>
</protein>
<gene>
    <name evidence="1" type="ORF">RV045_10330</name>
</gene>
<evidence type="ECO:0000313" key="1">
    <source>
        <dbReference type="EMBL" id="MEJ7138818.1"/>
    </source>
</evidence>
<organism evidence="1 2">
    <name type="scientific">Amphibiibacter pelophylacis</name>
    <dbReference type="NCBI Taxonomy" id="1799477"/>
    <lineage>
        <taxon>Bacteria</taxon>
        <taxon>Pseudomonadati</taxon>
        <taxon>Pseudomonadota</taxon>
        <taxon>Betaproteobacteria</taxon>
        <taxon>Burkholderiales</taxon>
        <taxon>Sphaerotilaceae</taxon>
        <taxon>Amphibiibacter</taxon>
    </lineage>
</organism>
<keyword evidence="2" id="KW-1185">Reference proteome</keyword>